<feature type="region of interest" description="Disordered" evidence="1">
    <location>
        <begin position="100"/>
        <end position="138"/>
    </location>
</feature>
<proteinExistence type="predicted"/>
<dbReference type="InterPro" id="IPR000253">
    <property type="entry name" value="FHA_dom"/>
</dbReference>
<keyword evidence="2" id="KW-0472">Membrane</keyword>
<keyword evidence="5" id="KW-1185">Reference proteome</keyword>
<sequence>MKWNLTLISEELPEQNTKIQQDVLVGRHEGCDLVLQDAKVSRKHAIFSVKKTGLWLEDLQSSNGTYVNGEKIEVATQLNGDEKIQFAELVFQLEQLEDQVAETENPEQSPQATQTVEPLPADASSLQPKVTEGKDTSQSKVVIEDKDTISQTGKKNNLQMVVFVVIAFIIAMVVWALFK</sequence>
<feature type="transmembrane region" description="Helical" evidence="2">
    <location>
        <begin position="160"/>
        <end position="178"/>
    </location>
</feature>
<keyword evidence="2" id="KW-1133">Transmembrane helix</keyword>
<reference evidence="5" key="1">
    <citation type="submission" date="2016-09" db="EMBL/GenBank/DDBJ databases">
        <authorList>
            <person name="Varghese N."/>
            <person name="Submissions S."/>
        </authorList>
    </citation>
    <scope>NUCLEOTIDE SEQUENCE [LARGE SCALE GENOMIC DNA]</scope>
    <source>
        <strain evidence="5">ANC 4422</strain>
    </source>
</reference>
<keyword evidence="2" id="KW-0812">Transmembrane</keyword>
<dbReference type="EMBL" id="FMYL01000006">
    <property type="protein sequence ID" value="SDB95878.1"/>
    <property type="molecule type" value="Genomic_DNA"/>
</dbReference>
<evidence type="ECO:0000259" key="3">
    <source>
        <dbReference type="PROSITE" id="PS50006"/>
    </source>
</evidence>
<dbReference type="RefSeq" id="WP_092748365.1">
    <property type="nucleotide sequence ID" value="NZ_FMYL01000006.1"/>
</dbReference>
<dbReference type="OrthoDB" id="9815482at2"/>
<feature type="domain" description="FHA" evidence="3">
    <location>
        <begin position="23"/>
        <end position="72"/>
    </location>
</feature>
<dbReference type="STRING" id="1219383.SAMN05421733_106191"/>
<dbReference type="PANTHER" id="PTHR23308">
    <property type="entry name" value="NUCLEAR INHIBITOR OF PROTEIN PHOSPHATASE-1"/>
    <property type="match status" value="1"/>
</dbReference>
<gene>
    <name evidence="4" type="ORF">SAMN05421733_106191</name>
</gene>
<dbReference type="InterPro" id="IPR050923">
    <property type="entry name" value="Cell_Proc_Reg/RNA_Proc"/>
</dbReference>
<dbReference type="SUPFAM" id="SSF49879">
    <property type="entry name" value="SMAD/FHA domain"/>
    <property type="match status" value="1"/>
</dbReference>
<dbReference type="PROSITE" id="PS50006">
    <property type="entry name" value="FHA_DOMAIN"/>
    <property type="match status" value="1"/>
</dbReference>
<name>A0A1G6HP07_9GAMM</name>
<evidence type="ECO:0000256" key="2">
    <source>
        <dbReference type="SAM" id="Phobius"/>
    </source>
</evidence>
<evidence type="ECO:0000313" key="5">
    <source>
        <dbReference type="Proteomes" id="UP000242501"/>
    </source>
</evidence>
<dbReference type="CDD" id="cd00060">
    <property type="entry name" value="FHA"/>
    <property type="match status" value="1"/>
</dbReference>
<protein>
    <submittedName>
        <fullName evidence="4">FHA domain-containing protein</fullName>
    </submittedName>
</protein>
<accession>A0A1G6HP07</accession>
<dbReference type="Proteomes" id="UP000242501">
    <property type="component" value="Unassembled WGS sequence"/>
</dbReference>
<feature type="compositionally biased region" description="Polar residues" evidence="1">
    <location>
        <begin position="106"/>
        <end position="116"/>
    </location>
</feature>
<dbReference type="Pfam" id="PF00498">
    <property type="entry name" value="FHA"/>
    <property type="match status" value="1"/>
</dbReference>
<evidence type="ECO:0000313" key="4">
    <source>
        <dbReference type="EMBL" id="SDB95878.1"/>
    </source>
</evidence>
<evidence type="ECO:0000256" key="1">
    <source>
        <dbReference type="SAM" id="MobiDB-lite"/>
    </source>
</evidence>
<organism evidence="4 5">
    <name type="scientific">Acinetobacter boissieri</name>
    <dbReference type="NCBI Taxonomy" id="1219383"/>
    <lineage>
        <taxon>Bacteria</taxon>
        <taxon>Pseudomonadati</taxon>
        <taxon>Pseudomonadota</taxon>
        <taxon>Gammaproteobacteria</taxon>
        <taxon>Moraxellales</taxon>
        <taxon>Moraxellaceae</taxon>
        <taxon>Acinetobacter</taxon>
    </lineage>
</organism>
<dbReference type="SMART" id="SM00240">
    <property type="entry name" value="FHA"/>
    <property type="match status" value="1"/>
</dbReference>
<dbReference type="Gene3D" id="2.60.200.20">
    <property type="match status" value="1"/>
</dbReference>
<dbReference type="AlphaFoldDB" id="A0A1G6HP07"/>
<dbReference type="InterPro" id="IPR008984">
    <property type="entry name" value="SMAD_FHA_dom_sf"/>
</dbReference>